<dbReference type="SUPFAM" id="SSF55486">
    <property type="entry name" value="Metalloproteases ('zincins'), catalytic domain"/>
    <property type="match status" value="1"/>
</dbReference>
<accession>A0A0G1VI06</accession>
<dbReference type="EMBL" id="LCPW01000003">
    <property type="protein sequence ID" value="KKW06128.1"/>
    <property type="molecule type" value="Genomic_DNA"/>
</dbReference>
<feature type="region of interest" description="Disordered" evidence="1">
    <location>
        <begin position="309"/>
        <end position="334"/>
    </location>
</feature>
<gene>
    <name evidence="2" type="ORF">UY40_C0003G0017</name>
</gene>
<dbReference type="STRING" id="1618342.UY40_C0003G0017"/>
<organism evidence="2 3">
    <name type="scientific">candidate division CPR1 bacterium GW2011_GWC1_49_13</name>
    <dbReference type="NCBI Taxonomy" id="1618342"/>
    <lineage>
        <taxon>Bacteria</taxon>
        <taxon>candidate division CPR1</taxon>
    </lineage>
</organism>
<evidence type="ECO:0000256" key="1">
    <source>
        <dbReference type="SAM" id="MobiDB-lite"/>
    </source>
</evidence>
<proteinExistence type="predicted"/>
<evidence type="ECO:0000313" key="3">
    <source>
        <dbReference type="Proteomes" id="UP000034119"/>
    </source>
</evidence>
<dbReference type="Proteomes" id="UP000034119">
    <property type="component" value="Unassembled WGS sequence"/>
</dbReference>
<protein>
    <submittedName>
        <fullName evidence="2">Uncharacterized protein</fullName>
    </submittedName>
</protein>
<dbReference type="AlphaFoldDB" id="A0A0G1VI06"/>
<sequence>MGLMRLLISLLKKSPLARVLPHPSSLRFLLLLGILLAGGFFFLGSSAYAQLFKPVEDLREEDFCPGDPRGGPSARSELGTESGALREEGECSGVLGSLSCFFNDFLWGELVGPGGDATFLNSALPEYLREANELLLLPNLEISGASFIDKQGLPGGISGSLARLSPPIGGFDNRNDLRTLWRSEAVLSDGLIILNQGDEQTGFSTSGNTDTIGGSGKGSYDSADGDYDVPGRFGEVSPLADRFGLLKEAFFPPSDEAVSISGADCRVYSNEGKVVYYPNAVDVQFLEEPENIFETIWSAAWKIEEFDESKADEETGEVSAQGPTAGNLDTESDVARTRQAWERIGAPPREGDPQSGGVYNILLMPGQEFATKEAELALRYSYDAVKGGGSSGDAQLFLADLGNVEGAVDCIKNGITANPWEANETSCTNAFLGIPPSGGIGGEVEGCFVFSDGAGVQSPDGQVVPWSTDPEAQARVMAAIPVVLRSPNYTHLVCKDGPINLYRVRVASYNGGRARSSERAIFINGTGTGVYTLAHETGHIVDYWNGLFTDFMAEVGPPNRESFIETYPFTKTEHEDFAETAAVYIARNVLPNYAAKYPRHYNFARSRLFGGVEY</sequence>
<evidence type="ECO:0000313" key="2">
    <source>
        <dbReference type="EMBL" id="KKW06128.1"/>
    </source>
</evidence>
<name>A0A0G1VI06_9BACT</name>
<reference evidence="2 3" key="1">
    <citation type="journal article" date="2015" name="Nature">
        <title>rRNA introns, odd ribosomes, and small enigmatic genomes across a large radiation of phyla.</title>
        <authorList>
            <person name="Brown C.T."/>
            <person name="Hug L.A."/>
            <person name="Thomas B.C."/>
            <person name="Sharon I."/>
            <person name="Castelle C.J."/>
            <person name="Singh A."/>
            <person name="Wilkins M.J."/>
            <person name="Williams K.H."/>
            <person name="Banfield J.F."/>
        </authorList>
    </citation>
    <scope>NUCLEOTIDE SEQUENCE [LARGE SCALE GENOMIC DNA]</scope>
</reference>
<feature type="region of interest" description="Disordered" evidence="1">
    <location>
        <begin position="63"/>
        <end position="83"/>
    </location>
</feature>
<comment type="caution">
    <text evidence="2">The sequence shown here is derived from an EMBL/GenBank/DDBJ whole genome shotgun (WGS) entry which is preliminary data.</text>
</comment>